<accession>A0A848NTN6</accession>
<protein>
    <submittedName>
        <fullName evidence="2">Uncharacterized protein</fullName>
    </submittedName>
</protein>
<name>A0A848NTN6_9BURK</name>
<evidence type="ECO:0000313" key="2">
    <source>
        <dbReference type="EMBL" id="NMU93833.1"/>
    </source>
</evidence>
<feature type="non-terminal residue" evidence="2">
    <location>
        <position position="1"/>
    </location>
</feature>
<dbReference type="RefSeq" id="WP_169538207.1">
    <property type="nucleotide sequence ID" value="NZ_JABBZE010000915.1"/>
</dbReference>
<dbReference type="EMBL" id="JABBZE010000915">
    <property type="protein sequence ID" value="NMU93833.1"/>
    <property type="molecule type" value="Genomic_DNA"/>
</dbReference>
<evidence type="ECO:0000313" key="3">
    <source>
        <dbReference type="Proteomes" id="UP000542405"/>
    </source>
</evidence>
<evidence type="ECO:0000256" key="1">
    <source>
        <dbReference type="SAM" id="MobiDB-lite"/>
    </source>
</evidence>
<comment type="caution">
    <text evidence="2">The sequence shown here is derived from an EMBL/GenBank/DDBJ whole genome shotgun (WGS) entry which is preliminary data.</text>
</comment>
<dbReference type="AlphaFoldDB" id="A0A848NTN6"/>
<proteinExistence type="predicted"/>
<sequence>RAARAPRTGTPLPMLPADAGMLRRKLTPGAGREGTPALAFGGGARFAAAPGSSGAGGTLAVDVRGGGLEILGPGQAPALAGPGVAVSADALNALRPARMVLGGVIGASTQADALGAISLGGDSQRVLVRGGASLYAPEFVLLAPTNGNITVEQGAVLSTVGMGAAPQDARGGYYYSLQSNGALVLSNGLVNLRPPAQDGRVAIDIGACAGVCTGTTRLVSEGTIGAATNGAFTLRDNVEYGTRNLMLSVSGLNLGSPQALAQAAAAGQLPPGLALDQDCPVYTSDAADAGLGGERRGRPRLTTQTTTRAASRSRVKRQ</sequence>
<organism evidence="2 3">
    <name type="scientific">Achromobacter ruhlandii</name>
    <dbReference type="NCBI Taxonomy" id="72557"/>
    <lineage>
        <taxon>Bacteria</taxon>
        <taxon>Pseudomonadati</taxon>
        <taxon>Pseudomonadota</taxon>
        <taxon>Betaproteobacteria</taxon>
        <taxon>Burkholderiales</taxon>
        <taxon>Alcaligenaceae</taxon>
        <taxon>Achromobacter</taxon>
    </lineage>
</organism>
<feature type="region of interest" description="Disordered" evidence="1">
    <location>
        <begin position="286"/>
        <end position="318"/>
    </location>
</feature>
<feature type="compositionally biased region" description="Low complexity" evidence="1">
    <location>
        <begin position="300"/>
        <end position="310"/>
    </location>
</feature>
<gene>
    <name evidence="2" type="ORF">HGQ98_31965</name>
</gene>
<reference evidence="2 3" key="1">
    <citation type="submission" date="2020-04" db="EMBL/GenBank/DDBJ databases">
        <title>Achromobacter ruhlandii genome sequencing and assembly.</title>
        <authorList>
            <person name="Martins R.C.R."/>
            <person name="Perdigao-Neto L.V."/>
            <person name="Levin A.S.S."/>
            <person name="Costa S.F."/>
        </authorList>
    </citation>
    <scope>NUCLEOTIDE SEQUENCE [LARGE SCALE GENOMIC DNA]</scope>
    <source>
        <strain evidence="2 3">9035ralo</strain>
    </source>
</reference>
<dbReference type="Proteomes" id="UP000542405">
    <property type="component" value="Unassembled WGS sequence"/>
</dbReference>